<keyword evidence="2" id="KW-1185">Reference proteome</keyword>
<evidence type="ECO:0000313" key="2">
    <source>
        <dbReference type="Proteomes" id="UP000004470"/>
    </source>
</evidence>
<comment type="caution">
    <text evidence="1">The sequence shown here is derived from an EMBL/GenBank/DDBJ whole genome shotgun (WGS) entry which is preliminary data.</text>
</comment>
<sequence>MTKLKEQSWTGTFPASKQLMGTIPGRMVALFKLVGDTDWDEHFVFHGIYCKILKKSKFARGM</sequence>
<dbReference type="HOGENOM" id="CLU_2900165_0_0_9"/>
<gene>
    <name evidence="1" type="ORF">HMPREF0623_0337</name>
</gene>
<reference evidence="1" key="1">
    <citation type="submission" date="2010-07" db="EMBL/GenBank/DDBJ databases">
        <authorList>
            <person name="Muzny D."/>
            <person name="Qin X."/>
            <person name="Deng J."/>
            <person name="Jiang H."/>
            <person name="Liu Y."/>
            <person name="Qu J."/>
            <person name="Song X.-Z."/>
            <person name="Zhang L."/>
            <person name="Thornton R."/>
            <person name="Coyle M."/>
            <person name="Francisco L."/>
            <person name="Jackson L."/>
            <person name="Javaid M."/>
            <person name="Korchina V."/>
            <person name="Kovar C."/>
            <person name="Mata R."/>
            <person name="Mathew T."/>
            <person name="Ngo R."/>
            <person name="Nguyen L."/>
            <person name="Nguyen N."/>
            <person name="Okwuonu G."/>
            <person name="Ongeri F."/>
            <person name="Pham C."/>
            <person name="Simmons D."/>
            <person name="Wilczek-Boney K."/>
            <person name="Hale W."/>
            <person name="Jakkamsetti A."/>
            <person name="Pham P."/>
            <person name="Ruth R."/>
            <person name="San Lucas F."/>
            <person name="Warren J."/>
            <person name="Zhang J."/>
            <person name="Zhao Z."/>
            <person name="Zhou C."/>
            <person name="Zhu D."/>
            <person name="Lee S."/>
            <person name="Bess C."/>
            <person name="Blankenburg K."/>
            <person name="Forbes L."/>
            <person name="Fu Q."/>
            <person name="Gubbala S."/>
            <person name="Hirani K."/>
            <person name="Jayaseelan J.C."/>
            <person name="Lara F."/>
            <person name="Munidasa M."/>
            <person name="Palculict T."/>
            <person name="Patil S."/>
            <person name="Pu L.-L."/>
            <person name="Saada N."/>
            <person name="Tang L."/>
            <person name="Weissenberger G."/>
            <person name="Zhu Y."/>
            <person name="Hemphill L."/>
            <person name="Shang Y."/>
            <person name="Youmans B."/>
            <person name="Ayvaz T."/>
            <person name="Ross M."/>
            <person name="Santibanez J."/>
            <person name="Aqrawi P."/>
            <person name="Gross S."/>
            <person name="Joshi V."/>
            <person name="Fowler G."/>
            <person name="Nazareth L."/>
            <person name="Reid J."/>
            <person name="Worley K."/>
            <person name="Petrosino J."/>
            <person name="Highlander S."/>
            <person name="Gibbs R."/>
        </authorList>
    </citation>
    <scope>NUCLEOTIDE SEQUENCE [LARGE SCALE GENOMIC DNA]</scope>
    <source>
        <strain evidence="1">DSM 20284</strain>
    </source>
</reference>
<organism evidence="1 2">
    <name type="scientific">Pediococcus acidilactici DSM 20284</name>
    <dbReference type="NCBI Taxonomy" id="862514"/>
    <lineage>
        <taxon>Bacteria</taxon>
        <taxon>Bacillati</taxon>
        <taxon>Bacillota</taxon>
        <taxon>Bacilli</taxon>
        <taxon>Lactobacillales</taxon>
        <taxon>Lactobacillaceae</taxon>
        <taxon>Pediococcus</taxon>
        <taxon>Pediococcus acidilactici group</taxon>
    </lineage>
</organism>
<dbReference type="Proteomes" id="UP000004470">
    <property type="component" value="Unassembled WGS sequence"/>
</dbReference>
<dbReference type="EMBL" id="AEEG01000002">
    <property type="protein sequence ID" value="EFL96286.1"/>
    <property type="molecule type" value="Genomic_DNA"/>
</dbReference>
<name>E0NDG5_PEDAC</name>
<evidence type="ECO:0000313" key="1">
    <source>
        <dbReference type="EMBL" id="EFL96286.1"/>
    </source>
</evidence>
<proteinExistence type="predicted"/>
<protein>
    <submittedName>
        <fullName evidence="1">Uncharacterized protein</fullName>
    </submittedName>
</protein>
<accession>E0NDG5</accession>
<dbReference type="AlphaFoldDB" id="E0NDG5"/>